<dbReference type="InterPro" id="IPR050595">
    <property type="entry name" value="Bact_response_regulator"/>
</dbReference>
<dbReference type="Pfam" id="PF00072">
    <property type="entry name" value="Response_reg"/>
    <property type="match status" value="1"/>
</dbReference>
<dbReference type="PANTHER" id="PTHR44591">
    <property type="entry name" value="STRESS RESPONSE REGULATOR PROTEIN 1"/>
    <property type="match status" value="1"/>
</dbReference>
<evidence type="ECO:0000256" key="1">
    <source>
        <dbReference type="ARBA" id="ARBA00022553"/>
    </source>
</evidence>
<dbReference type="InterPro" id="IPR001789">
    <property type="entry name" value="Sig_transdc_resp-reg_receiver"/>
</dbReference>
<evidence type="ECO:0000259" key="3">
    <source>
        <dbReference type="PROSITE" id="PS50110"/>
    </source>
</evidence>
<dbReference type="Proteomes" id="UP001597145">
    <property type="component" value="Unassembled WGS sequence"/>
</dbReference>
<accession>A0ABW4FWJ0</accession>
<dbReference type="SUPFAM" id="SSF52172">
    <property type="entry name" value="CheY-like"/>
    <property type="match status" value="1"/>
</dbReference>
<dbReference type="Gene3D" id="3.40.50.2300">
    <property type="match status" value="1"/>
</dbReference>
<dbReference type="EMBL" id="JBHUCP010000034">
    <property type="protein sequence ID" value="MFD1534405.1"/>
    <property type="molecule type" value="Genomic_DNA"/>
</dbReference>
<dbReference type="PROSITE" id="PS50110">
    <property type="entry name" value="RESPONSE_REGULATORY"/>
    <property type="match status" value="1"/>
</dbReference>
<sequence>MVSRCLIVDDNQRFLDVACWCLEREGIEVLATATTIAEAMQKAAEHNPDFVLVDIALGAESGFELTRRLVAMFPELRSRIVLISTRVKEDFDDLVQTSPAAGFLSKSMLSAAGIHELLSGGQK</sequence>
<dbReference type="RefSeq" id="WP_343984122.1">
    <property type="nucleotide sequence ID" value="NZ_BAAAJG010000017.1"/>
</dbReference>
<evidence type="ECO:0000313" key="5">
    <source>
        <dbReference type="Proteomes" id="UP001597145"/>
    </source>
</evidence>
<dbReference type="PANTHER" id="PTHR44591:SF18">
    <property type="entry name" value="REGULATORY PROTEIN"/>
    <property type="match status" value="1"/>
</dbReference>
<dbReference type="InterPro" id="IPR011006">
    <property type="entry name" value="CheY-like_superfamily"/>
</dbReference>
<organism evidence="4 5">
    <name type="scientific">Pseudonocardia aurantiaca</name>
    <dbReference type="NCBI Taxonomy" id="75290"/>
    <lineage>
        <taxon>Bacteria</taxon>
        <taxon>Bacillati</taxon>
        <taxon>Actinomycetota</taxon>
        <taxon>Actinomycetes</taxon>
        <taxon>Pseudonocardiales</taxon>
        <taxon>Pseudonocardiaceae</taxon>
        <taxon>Pseudonocardia</taxon>
    </lineage>
</organism>
<dbReference type="SMART" id="SM00448">
    <property type="entry name" value="REC"/>
    <property type="match status" value="1"/>
</dbReference>
<proteinExistence type="predicted"/>
<keyword evidence="5" id="KW-1185">Reference proteome</keyword>
<evidence type="ECO:0000256" key="2">
    <source>
        <dbReference type="PROSITE-ProRule" id="PRU00169"/>
    </source>
</evidence>
<name>A0ABW4FWJ0_9PSEU</name>
<feature type="domain" description="Response regulatory" evidence="3">
    <location>
        <begin position="4"/>
        <end position="121"/>
    </location>
</feature>
<evidence type="ECO:0000313" key="4">
    <source>
        <dbReference type="EMBL" id="MFD1534405.1"/>
    </source>
</evidence>
<keyword evidence="1 2" id="KW-0597">Phosphoprotein</keyword>
<protein>
    <submittedName>
        <fullName evidence="4">Response regulator</fullName>
    </submittedName>
</protein>
<gene>
    <name evidence="4" type="ORF">ACFSCY_33800</name>
</gene>
<feature type="modified residue" description="4-aspartylphosphate" evidence="2">
    <location>
        <position position="54"/>
    </location>
</feature>
<reference evidence="5" key="1">
    <citation type="journal article" date="2019" name="Int. J. Syst. Evol. Microbiol.">
        <title>The Global Catalogue of Microorganisms (GCM) 10K type strain sequencing project: providing services to taxonomists for standard genome sequencing and annotation.</title>
        <authorList>
            <consortium name="The Broad Institute Genomics Platform"/>
            <consortium name="The Broad Institute Genome Sequencing Center for Infectious Disease"/>
            <person name="Wu L."/>
            <person name="Ma J."/>
        </authorList>
    </citation>
    <scope>NUCLEOTIDE SEQUENCE [LARGE SCALE GENOMIC DNA]</scope>
    <source>
        <strain evidence="5">JCM 12165</strain>
    </source>
</reference>
<comment type="caution">
    <text evidence="4">The sequence shown here is derived from an EMBL/GenBank/DDBJ whole genome shotgun (WGS) entry which is preliminary data.</text>
</comment>